<keyword evidence="4" id="KW-0804">Transcription</keyword>
<dbReference type="EMBL" id="JACSQO010000008">
    <property type="protein sequence ID" value="MBD7945458.1"/>
    <property type="molecule type" value="Genomic_DNA"/>
</dbReference>
<keyword evidence="7" id="KW-1185">Reference proteome</keyword>
<dbReference type="CDD" id="cd00592">
    <property type="entry name" value="HTH_MerR-like"/>
    <property type="match status" value="1"/>
</dbReference>
<name>A0ABR8RCF9_9BACI</name>
<gene>
    <name evidence="6" type="ORF">H9650_15125</name>
</gene>
<keyword evidence="1" id="KW-0678">Repressor</keyword>
<evidence type="ECO:0000256" key="4">
    <source>
        <dbReference type="ARBA" id="ARBA00023163"/>
    </source>
</evidence>
<evidence type="ECO:0000313" key="7">
    <source>
        <dbReference type="Proteomes" id="UP000640786"/>
    </source>
</evidence>
<dbReference type="Pfam" id="PF13411">
    <property type="entry name" value="MerR_1"/>
    <property type="match status" value="1"/>
</dbReference>
<dbReference type="SUPFAM" id="SSF46955">
    <property type="entry name" value="Putative DNA-binding domain"/>
    <property type="match status" value="1"/>
</dbReference>
<dbReference type="InterPro" id="IPR000551">
    <property type="entry name" value="MerR-type_HTH_dom"/>
</dbReference>
<protein>
    <submittedName>
        <fullName evidence="6">MerR family transcriptional regulator</fullName>
    </submittedName>
</protein>
<dbReference type="Proteomes" id="UP000640786">
    <property type="component" value="Unassembled WGS sequence"/>
</dbReference>
<accession>A0ABR8RCF9</accession>
<dbReference type="PROSITE" id="PS50937">
    <property type="entry name" value="HTH_MERR_2"/>
    <property type="match status" value="1"/>
</dbReference>
<evidence type="ECO:0000313" key="6">
    <source>
        <dbReference type="EMBL" id="MBD7945458.1"/>
    </source>
</evidence>
<comment type="caution">
    <text evidence="6">The sequence shown here is derived from an EMBL/GenBank/DDBJ whole genome shotgun (WGS) entry which is preliminary data.</text>
</comment>
<dbReference type="PANTHER" id="PTHR30204">
    <property type="entry name" value="REDOX-CYCLING DRUG-SENSING TRANSCRIPTIONAL ACTIVATOR SOXR"/>
    <property type="match status" value="1"/>
</dbReference>
<sequence length="258" mass="30698">MKHSITIKELSKKTGISPSAIRFYETKDLIRSNRNMSGYRVYEDDQIEMLKLIASLRLINVPLKDIQRYLLEKDNFRKHEMVTVWKSNLEKQRKLLDVSYRFLDSNSLNEPIYLKEKSEEVIIWFDSEGEVGEFGEHIKAKAKLLKRRNITFENCYLRYLSGDHFLKVRIGFVIDSKVDLEQIERPFTIEIMQPCIVLALPFKESIKMVKYGYLKLLEYANENEWIPVGSIMECYYGNDFMEMEIILPVFHLEEEERK</sequence>
<keyword evidence="2" id="KW-0805">Transcription regulation</keyword>
<evidence type="ECO:0000256" key="3">
    <source>
        <dbReference type="ARBA" id="ARBA00023125"/>
    </source>
</evidence>
<dbReference type="SMART" id="SM00422">
    <property type="entry name" value="HTH_MERR"/>
    <property type="match status" value="1"/>
</dbReference>
<dbReference type="InterPro" id="IPR047057">
    <property type="entry name" value="MerR_fam"/>
</dbReference>
<proteinExistence type="predicted"/>
<dbReference type="InterPro" id="IPR009061">
    <property type="entry name" value="DNA-bd_dom_put_sf"/>
</dbReference>
<dbReference type="PANTHER" id="PTHR30204:SF69">
    <property type="entry name" value="MERR-FAMILY TRANSCRIPTIONAL REGULATOR"/>
    <property type="match status" value="1"/>
</dbReference>
<evidence type="ECO:0000256" key="2">
    <source>
        <dbReference type="ARBA" id="ARBA00023015"/>
    </source>
</evidence>
<keyword evidence="3" id="KW-0238">DNA-binding</keyword>
<reference evidence="6 7" key="1">
    <citation type="submission" date="2020-08" db="EMBL/GenBank/DDBJ databases">
        <title>A Genomic Blueprint of the Chicken Gut Microbiome.</title>
        <authorList>
            <person name="Gilroy R."/>
            <person name="Ravi A."/>
            <person name="Getino M."/>
            <person name="Pursley I."/>
            <person name="Horton D.L."/>
            <person name="Alikhan N.-F."/>
            <person name="Baker D."/>
            <person name="Gharbi K."/>
            <person name="Hall N."/>
            <person name="Watson M."/>
            <person name="Adriaenssens E.M."/>
            <person name="Foster-Nyarko E."/>
            <person name="Jarju S."/>
            <person name="Secka A."/>
            <person name="Antonio M."/>
            <person name="Oren A."/>
            <person name="Chaudhuri R."/>
            <person name="La Ragione R.M."/>
            <person name="Hildebrand F."/>
            <person name="Pallen M.J."/>
        </authorList>
    </citation>
    <scope>NUCLEOTIDE SEQUENCE [LARGE SCALE GENOMIC DNA]</scope>
    <source>
        <strain evidence="6 7">Sa2BUA9</strain>
    </source>
</reference>
<evidence type="ECO:0000256" key="1">
    <source>
        <dbReference type="ARBA" id="ARBA00022491"/>
    </source>
</evidence>
<feature type="domain" description="HTH merR-type" evidence="5">
    <location>
        <begin position="4"/>
        <end position="72"/>
    </location>
</feature>
<dbReference type="Gene3D" id="1.10.1660.10">
    <property type="match status" value="1"/>
</dbReference>
<organism evidence="6 7">
    <name type="scientific">Psychrobacillus faecigallinarum</name>
    <dbReference type="NCBI Taxonomy" id="2762235"/>
    <lineage>
        <taxon>Bacteria</taxon>
        <taxon>Bacillati</taxon>
        <taxon>Bacillota</taxon>
        <taxon>Bacilli</taxon>
        <taxon>Bacillales</taxon>
        <taxon>Bacillaceae</taxon>
        <taxon>Psychrobacillus</taxon>
    </lineage>
</organism>
<evidence type="ECO:0000259" key="5">
    <source>
        <dbReference type="PROSITE" id="PS50937"/>
    </source>
</evidence>
<dbReference type="RefSeq" id="WP_144541144.1">
    <property type="nucleotide sequence ID" value="NZ_JACSQO010000008.1"/>
</dbReference>